<reference evidence="26" key="1">
    <citation type="submission" date="2025-08" db="UniProtKB">
        <authorList>
            <consortium name="Ensembl"/>
        </authorList>
    </citation>
    <scope>IDENTIFICATION</scope>
</reference>
<dbReference type="GO" id="GO:0032587">
    <property type="term" value="C:ruffle membrane"/>
    <property type="evidence" value="ECO:0007669"/>
    <property type="project" value="TreeGrafter"/>
</dbReference>
<keyword evidence="6 17" id="KW-0378">Hydrolase</keyword>
<dbReference type="GO" id="GO:0009395">
    <property type="term" value="P:phospholipid catabolic process"/>
    <property type="evidence" value="ECO:0007669"/>
    <property type="project" value="UniProtKB-UniRule"/>
</dbReference>
<comment type="catalytic activity">
    <reaction evidence="14">
        <text>a 1,2-diacyl-sn-glycero-3-phospho-(1D-myo-inositol-4,5-bisphosphate) + H2O = 1D-myo-inositol 1,4,5-trisphosphate + a 1,2-diacyl-sn-glycerol + H(+)</text>
        <dbReference type="Rhea" id="RHEA:33179"/>
        <dbReference type="ChEBI" id="CHEBI:15377"/>
        <dbReference type="ChEBI" id="CHEBI:15378"/>
        <dbReference type="ChEBI" id="CHEBI:17815"/>
        <dbReference type="ChEBI" id="CHEBI:58456"/>
        <dbReference type="ChEBI" id="CHEBI:203600"/>
        <dbReference type="EC" id="3.1.4.11"/>
    </reaction>
    <physiologicalReaction direction="left-to-right" evidence="14">
        <dbReference type="Rhea" id="RHEA:33180"/>
    </physiologicalReaction>
</comment>
<dbReference type="Pfam" id="PF00017">
    <property type="entry name" value="SH2"/>
    <property type="match status" value="2"/>
</dbReference>
<evidence type="ECO:0000256" key="17">
    <source>
        <dbReference type="PIRNR" id="PIRNR000952"/>
    </source>
</evidence>
<keyword evidence="20" id="KW-0732">Signal</keyword>
<keyword evidence="7" id="KW-0106">Calcium</keyword>
<dbReference type="PRINTS" id="PR00401">
    <property type="entry name" value="SH2DOMAIN"/>
</dbReference>
<dbReference type="InterPro" id="IPR036028">
    <property type="entry name" value="SH3-like_dom_sf"/>
</dbReference>
<dbReference type="PIRSF" id="PIRSF000952">
    <property type="entry name" value="PLC-gamma"/>
    <property type="match status" value="1"/>
</dbReference>
<dbReference type="PROSITE" id="PS50001">
    <property type="entry name" value="SH2"/>
    <property type="match status" value="2"/>
</dbReference>
<keyword evidence="8 17" id="KW-0442">Lipid degradation</keyword>
<dbReference type="InterPro" id="IPR057061">
    <property type="entry name" value="PLCG_EF-hand_2"/>
</dbReference>
<keyword evidence="10 17" id="KW-0443">Lipid metabolism</keyword>
<feature type="signal peptide" evidence="20">
    <location>
        <begin position="1"/>
        <end position="17"/>
    </location>
</feature>
<feature type="domain" description="C2" evidence="24">
    <location>
        <begin position="1096"/>
        <end position="1228"/>
    </location>
</feature>
<dbReference type="InterPro" id="IPR011992">
    <property type="entry name" value="EF-hand-dom_pair"/>
</dbReference>
<comment type="subunit">
    <text evidence="16">Part of a complex composed of EEIG1, TNFRSF11A/RANK, PLCG2, GAB2, TEC and BTK; complex formation increases in the presence of TNFSF11/RANKL. Interacts (via SH2 domain) with CSF1R (tyrosine phosphorylated). Interacts constitutively with THEMIS2.</text>
</comment>
<dbReference type="SMART" id="SM00252">
    <property type="entry name" value="SH2"/>
    <property type="match status" value="2"/>
</dbReference>
<dbReference type="InterPro" id="IPR011993">
    <property type="entry name" value="PH-like_dom_sf"/>
</dbReference>
<dbReference type="FunFam" id="3.20.20.190:FF:000012">
    <property type="entry name" value="1-phosphatidylinositol 4,5-bisphosphate phosphodiesterase gamma"/>
    <property type="match status" value="1"/>
</dbReference>
<dbReference type="Proteomes" id="UP000694701">
    <property type="component" value="Unplaced"/>
</dbReference>
<dbReference type="CDD" id="cd13362">
    <property type="entry name" value="PH_PLC_gamma"/>
    <property type="match status" value="1"/>
</dbReference>
<evidence type="ECO:0000256" key="16">
    <source>
        <dbReference type="ARBA" id="ARBA00062151"/>
    </source>
</evidence>
<dbReference type="SMART" id="SM00233">
    <property type="entry name" value="PH"/>
    <property type="match status" value="1"/>
</dbReference>
<feature type="domain" description="PH" evidence="23">
    <location>
        <begin position="73"/>
        <end position="201"/>
    </location>
</feature>
<dbReference type="SUPFAM" id="SSF51695">
    <property type="entry name" value="PLC-like phosphodiesterases"/>
    <property type="match status" value="1"/>
</dbReference>
<dbReference type="PANTHER" id="PTHR10336:SF25">
    <property type="entry name" value="1-PHOSPHATIDYLINOSITOL 4,5-BISPHOSPHATE PHOSPHODIESTERASE GAMMA-2"/>
    <property type="match status" value="1"/>
</dbReference>
<dbReference type="EC" id="3.1.4.11" evidence="17"/>
<evidence type="ECO:0000256" key="14">
    <source>
        <dbReference type="ARBA" id="ARBA00023674"/>
    </source>
</evidence>
<dbReference type="InterPro" id="IPR000909">
    <property type="entry name" value="PLipase_C_PInositol-sp_X_dom"/>
</dbReference>
<evidence type="ECO:0000256" key="20">
    <source>
        <dbReference type="SAM" id="SignalP"/>
    </source>
</evidence>
<dbReference type="Gene3D" id="2.60.40.150">
    <property type="entry name" value="C2 domain"/>
    <property type="match status" value="1"/>
</dbReference>
<dbReference type="SUPFAM" id="SSF55550">
    <property type="entry name" value="SH2 domain"/>
    <property type="match status" value="2"/>
</dbReference>
<protein>
    <recommendedName>
        <fullName evidence="17">1-phosphatidylinositol 4,5-bisphosphate phosphodiesterase gamma</fullName>
        <ecNumber evidence="17">3.1.4.11</ecNumber>
    </recommendedName>
</protein>
<evidence type="ECO:0000256" key="10">
    <source>
        <dbReference type="ARBA" id="ARBA00023098"/>
    </source>
</evidence>
<dbReference type="GO" id="GO:0048015">
    <property type="term" value="P:phosphatidylinositol-mediated signaling"/>
    <property type="evidence" value="ECO:0007669"/>
    <property type="project" value="TreeGrafter"/>
</dbReference>
<dbReference type="GO" id="GO:0010634">
    <property type="term" value="P:positive regulation of epithelial cell migration"/>
    <property type="evidence" value="ECO:0007669"/>
    <property type="project" value="TreeGrafter"/>
</dbReference>
<dbReference type="InterPro" id="IPR035723">
    <property type="entry name" value="PLCgamma2_SH3"/>
</dbReference>
<dbReference type="InterPro" id="IPR000980">
    <property type="entry name" value="SH2"/>
</dbReference>
<dbReference type="InterPro" id="IPR001192">
    <property type="entry name" value="PI-PLC_fam"/>
</dbReference>
<dbReference type="CDD" id="cd09932">
    <property type="entry name" value="SH2_C-SH2_PLC_gamma_like"/>
    <property type="match status" value="1"/>
</dbReference>
<dbReference type="InterPro" id="IPR035024">
    <property type="entry name" value="PLC-gamma_N-SH2"/>
</dbReference>
<evidence type="ECO:0000259" key="25">
    <source>
        <dbReference type="PROSITE" id="PS50008"/>
    </source>
</evidence>
<sequence length="1286" mass="149380">MAWVWVVSMAILVCGWTAILDTATVGLDHSAPLMAVLSFQETRTSKWTLWRCGALGSHLKNRSSVWPKTVMAGRIQQGDLTEYKKSLIKRDLEMGIVMTVYRQRMERLTVQVIMETRQVAWTRTANKTEGVLDLFEIREVRPGKNSKDFDRFKDSKDKYTDPNSCFTIFYGSQFVLNTLSLGADSVEDAEKWLTGLELLRQETLAAHTPEIIESWLRKQMYSVNQTKKNSITLKELKSLLPQMNFKVPGGRFLKDKIGTVGAKKEVLDFEQFHKFYNLLMFENQKMILDEFKKESCAFIMGNGDQPIQLCDFQRFLLFHQKETWANNLNQVRELMTIFIDDTMRMTNDPAFTVEEFLSFLFSKENSIWDEKFSEICPLDMNNPLSHYWINSSHNTYLTGDQLRSESSTEAYVRCLRLGCRCVELDCWNGPEEPVIYHGRTMTSKIKFKDVVKAINDHAFATSEYPVVLSIEEHCDVKQQKMMAQVFKDVFQDKLLTDPLEPEAEQLPSPTQLKGKIIIKHKKLNIDETFNKKDLRKGDKQGELFIWDPIDERWYKHYCVIENKTLYYAEESELEEDVGKSSQGCTELHQSEPWFHGRMSEGRQTAERLLQEYCADSGGVDGTFLVRESDTFVNDCTLSFWRSGRVQHCRIRSCLEGGHTVYYLTENLHFPSVYALIQYYRENLLRCQDFNLRLTELVPRPDQHLLQGWFYSNLSRGEAEDYLMRIPRDGAFLIRQREDSDSCAITFRGEGMVKHCRIHKEGSMYVLGNSSEFESLMELVDYFRKKPLYRKIKLRYPVTPELVERFSSITISASLYESKQYVEANEIEPSLPHSTVKALYDYRAMRSDELTFYKGTLIHNVTKEANGWWKGDYGGKLQRYFPSNYVEEVAETSEANCQGNEENPLGNLCKGIVDISKCTVVRSAKHSRPVVVTLQDKENKEMPFDLATETTEELYEWYQVAWDITQREENQEYKKKKQKEFEEKEEVASEMSELVVYCQPLSKDKDRFDNYTYKQVRSFVENKIPSRSKSTQFMLYNRKALSRVYPKGPRVDSSNYDPYPLWMCGCHMVALNFQTADKYMQLNNALFSLNGGTGYVLQPEQMRSDSYDPYQEKKNIRFTVTIRVIGARHLPKPGRSIASPFVEIELCGQSEDNKFKTIVCHDNGLNPIWLGPNCQPSEAFTFSVYEPDLTFLRFVVFEEDMFSDPNFLAQATFPVKGVRSGYRSVPLKNGFSENLELASLLVYVDIQQVEKVQEELYSSSKQLQKKQAELSNDFCLYDSQSNLQQKK</sequence>
<keyword evidence="12 17" id="KW-0807">Transducer</keyword>
<dbReference type="FunFam" id="2.30.30.40:FF:000119">
    <property type="entry name" value="1-phosphatidylinositol 4,5-bisphosphate phosphodiesterase gamma"/>
    <property type="match status" value="1"/>
</dbReference>
<dbReference type="InterPro" id="IPR035023">
    <property type="entry name" value="PLC-gamma_C-SH2"/>
</dbReference>
<dbReference type="SUPFAM" id="SSF50729">
    <property type="entry name" value="PH domain-like"/>
    <property type="match status" value="2"/>
</dbReference>
<evidence type="ECO:0000256" key="1">
    <source>
        <dbReference type="ARBA" id="ARBA00001913"/>
    </source>
</evidence>
<comment type="cofactor">
    <cofactor evidence="1">
        <name>Ca(2+)</name>
        <dbReference type="ChEBI" id="CHEBI:29108"/>
    </cofactor>
</comment>
<dbReference type="FunFam" id="3.30.505.10:FF:000011">
    <property type="entry name" value="1-phosphatidylinositol 4,5-bisphosphate phosphodiesterase gamma"/>
    <property type="match status" value="1"/>
</dbReference>
<evidence type="ECO:0000256" key="6">
    <source>
        <dbReference type="ARBA" id="ARBA00022801"/>
    </source>
</evidence>
<keyword evidence="3 19" id="KW-0728">SH3 domain</keyword>
<gene>
    <name evidence="26" type="primary">LOC109063806</name>
</gene>
<dbReference type="InterPro" id="IPR000008">
    <property type="entry name" value="C2_dom"/>
</dbReference>
<dbReference type="CDD" id="cd10341">
    <property type="entry name" value="SH2_N-SH2_PLC_gamma_like"/>
    <property type="match status" value="1"/>
</dbReference>
<dbReference type="SUPFAM" id="SSF47473">
    <property type="entry name" value="EF-hand"/>
    <property type="match status" value="1"/>
</dbReference>
<evidence type="ECO:0000256" key="7">
    <source>
        <dbReference type="ARBA" id="ARBA00022837"/>
    </source>
</evidence>
<dbReference type="FunFam" id="2.60.40.150:FF:000094">
    <property type="entry name" value="1-phosphatidylinositol 4,5-bisphosphate phosphodiesterase gamma"/>
    <property type="match status" value="1"/>
</dbReference>
<keyword evidence="13" id="KW-0449">Lipoprotein</keyword>
<accession>A0A8C2FUW9</accession>
<dbReference type="GO" id="GO:0010628">
    <property type="term" value="P:positive regulation of gene expression"/>
    <property type="evidence" value="ECO:0007669"/>
    <property type="project" value="UniProtKB-ARBA"/>
</dbReference>
<evidence type="ECO:0000259" key="22">
    <source>
        <dbReference type="PROSITE" id="PS50002"/>
    </source>
</evidence>
<dbReference type="PANTHER" id="PTHR10336">
    <property type="entry name" value="PHOSPHOINOSITIDE-SPECIFIC PHOSPHOLIPASE C FAMILY PROTEIN"/>
    <property type="match status" value="1"/>
</dbReference>
<dbReference type="InterPro" id="IPR001849">
    <property type="entry name" value="PH_domain"/>
</dbReference>
<comment type="function">
    <text evidence="17">Mediates the production of the second messenger molecules diacylglycerol (DAG) and inositol 1,4,5-trisphosphate (IP3). Plays an important role in the regulation of intracellular signaling cascades.</text>
</comment>
<proteinExistence type="predicted"/>
<dbReference type="PROSITE" id="PS50004">
    <property type="entry name" value="C2"/>
    <property type="match status" value="1"/>
</dbReference>
<dbReference type="GO" id="GO:0051209">
    <property type="term" value="P:release of sequestered calcium ion into cytosol"/>
    <property type="evidence" value="ECO:0007669"/>
    <property type="project" value="TreeGrafter"/>
</dbReference>
<dbReference type="Gene3D" id="3.20.20.190">
    <property type="entry name" value="Phosphatidylinositol (PI) phosphodiesterase"/>
    <property type="match status" value="2"/>
</dbReference>
<dbReference type="SMART" id="SM00149">
    <property type="entry name" value="PLCYc"/>
    <property type="match status" value="1"/>
</dbReference>
<dbReference type="InterPro" id="IPR035892">
    <property type="entry name" value="C2_domain_sf"/>
</dbReference>
<evidence type="ECO:0000256" key="5">
    <source>
        <dbReference type="ARBA" id="ARBA00022737"/>
    </source>
</evidence>
<dbReference type="PRINTS" id="PR00452">
    <property type="entry name" value="SH3DOMAIN"/>
</dbReference>
<dbReference type="Pfam" id="PF00387">
    <property type="entry name" value="PI-PLC-Y"/>
    <property type="match status" value="1"/>
</dbReference>
<evidence type="ECO:0000256" key="11">
    <source>
        <dbReference type="ARBA" id="ARBA00023136"/>
    </source>
</evidence>
<evidence type="ECO:0000256" key="8">
    <source>
        <dbReference type="ARBA" id="ARBA00022963"/>
    </source>
</evidence>
<evidence type="ECO:0000259" key="24">
    <source>
        <dbReference type="PROSITE" id="PS50004"/>
    </source>
</evidence>
<evidence type="ECO:0000256" key="3">
    <source>
        <dbReference type="ARBA" id="ARBA00022443"/>
    </source>
</evidence>
<dbReference type="CDD" id="cd11969">
    <property type="entry name" value="SH3_PLCgamma2"/>
    <property type="match status" value="1"/>
</dbReference>
<keyword evidence="11" id="KW-0472">Membrane</keyword>
<dbReference type="PROSITE" id="PS50003">
    <property type="entry name" value="PH_DOMAIN"/>
    <property type="match status" value="1"/>
</dbReference>
<dbReference type="InterPro" id="IPR016279">
    <property type="entry name" value="PLC-gamma"/>
</dbReference>
<dbReference type="Gene3D" id="2.30.29.30">
    <property type="entry name" value="Pleckstrin-homology domain (PH domain)/Phosphotyrosine-binding domain (PTB)"/>
    <property type="match status" value="1"/>
</dbReference>
<evidence type="ECO:0000313" key="26">
    <source>
        <dbReference type="Ensembl" id="ENSCCRP00020060794.1"/>
    </source>
</evidence>
<keyword evidence="5" id="KW-0677">Repeat</keyword>
<dbReference type="FunFam" id="2.30.29.30:FF:000168">
    <property type="entry name" value="1-phosphatidylinositol 4,5-bisphosphate phosphodiesterase gamma"/>
    <property type="match status" value="1"/>
</dbReference>
<organism evidence="26 27">
    <name type="scientific">Cyprinus carpio</name>
    <name type="common">Common carp</name>
    <dbReference type="NCBI Taxonomy" id="7962"/>
    <lineage>
        <taxon>Eukaryota</taxon>
        <taxon>Metazoa</taxon>
        <taxon>Chordata</taxon>
        <taxon>Craniata</taxon>
        <taxon>Vertebrata</taxon>
        <taxon>Euteleostomi</taxon>
        <taxon>Actinopterygii</taxon>
        <taxon>Neopterygii</taxon>
        <taxon>Teleostei</taxon>
        <taxon>Ostariophysi</taxon>
        <taxon>Cypriniformes</taxon>
        <taxon>Cyprinidae</taxon>
        <taxon>Cyprininae</taxon>
        <taxon>Cyprinus</taxon>
    </lineage>
</organism>
<evidence type="ECO:0000313" key="27">
    <source>
        <dbReference type="Proteomes" id="UP000694701"/>
    </source>
</evidence>
<dbReference type="InterPro" id="IPR017946">
    <property type="entry name" value="PLC-like_Pdiesterase_TIM-brl"/>
</dbReference>
<dbReference type="SMART" id="SM00148">
    <property type="entry name" value="PLCXc"/>
    <property type="match status" value="1"/>
</dbReference>
<evidence type="ECO:0000256" key="19">
    <source>
        <dbReference type="PROSITE-ProRule" id="PRU00192"/>
    </source>
</evidence>
<dbReference type="GO" id="GO:0004435">
    <property type="term" value="F:phosphatidylinositol-4,5-bisphosphate phospholipase C activity"/>
    <property type="evidence" value="ECO:0007669"/>
    <property type="project" value="UniProtKB-UniRule"/>
</dbReference>
<keyword evidence="9 18" id="KW-0727">SH2 domain</keyword>
<dbReference type="InterPro" id="IPR001452">
    <property type="entry name" value="SH3_domain"/>
</dbReference>
<dbReference type="SUPFAM" id="SSF49562">
    <property type="entry name" value="C2 domain (Calcium/lipid-binding domain, CaLB)"/>
    <property type="match status" value="1"/>
</dbReference>
<evidence type="ECO:0000256" key="15">
    <source>
        <dbReference type="ARBA" id="ARBA00057069"/>
    </source>
</evidence>
<dbReference type="Gene3D" id="3.30.505.10">
    <property type="entry name" value="SH2 domain"/>
    <property type="match status" value="2"/>
</dbReference>
<evidence type="ECO:0000259" key="21">
    <source>
        <dbReference type="PROSITE" id="PS50001"/>
    </source>
</evidence>
<dbReference type="SMART" id="SM00326">
    <property type="entry name" value="SH3"/>
    <property type="match status" value="1"/>
</dbReference>
<dbReference type="Ensembl" id="ENSCCRT00020066956.1">
    <property type="protein sequence ID" value="ENSCCRP00020060794.1"/>
    <property type="gene ID" value="ENSCCRG00020028767.1"/>
</dbReference>
<feature type="domain" description="SH2" evidence="21">
    <location>
        <begin position="708"/>
        <end position="797"/>
    </location>
</feature>
<feature type="domain" description="PI-PLC Y-box" evidence="25">
    <location>
        <begin position="990"/>
        <end position="1102"/>
    </location>
</feature>
<feature type="chain" id="PRO_5034774146" description="1-phosphatidylinositol 4,5-bisphosphate phosphodiesterase gamma" evidence="20">
    <location>
        <begin position="18"/>
        <end position="1286"/>
    </location>
</feature>
<feature type="domain" description="SH2" evidence="21">
    <location>
        <begin position="593"/>
        <end position="697"/>
    </location>
</feature>
<evidence type="ECO:0000259" key="23">
    <source>
        <dbReference type="PROSITE" id="PS50003"/>
    </source>
</evidence>
<evidence type="ECO:0000256" key="18">
    <source>
        <dbReference type="PROSITE-ProRule" id="PRU00191"/>
    </source>
</evidence>
<dbReference type="Pfam" id="PF00388">
    <property type="entry name" value="PI-PLC-X"/>
    <property type="match status" value="1"/>
</dbReference>
<dbReference type="GO" id="GO:0045121">
    <property type="term" value="C:membrane raft"/>
    <property type="evidence" value="ECO:0007669"/>
    <property type="project" value="UniProtKB-SubCell"/>
</dbReference>
<dbReference type="CDD" id="cd00275">
    <property type="entry name" value="C2_PLC_like"/>
    <property type="match status" value="1"/>
</dbReference>
<dbReference type="PRINTS" id="PR00390">
    <property type="entry name" value="PHPHLIPASEC"/>
</dbReference>
<dbReference type="PROSITE" id="PS50007">
    <property type="entry name" value="PIPLC_X_DOMAIN"/>
    <property type="match status" value="1"/>
</dbReference>
<evidence type="ECO:0000256" key="4">
    <source>
        <dbReference type="ARBA" id="ARBA00022553"/>
    </source>
</evidence>
<feature type="domain" description="SH3" evidence="22">
    <location>
        <begin position="830"/>
        <end position="890"/>
    </location>
</feature>
<dbReference type="InterPro" id="IPR001711">
    <property type="entry name" value="PLipase_C_Pinositol-sp_Y"/>
</dbReference>
<keyword evidence="4" id="KW-0597">Phosphoprotein</keyword>
<evidence type="ECO:0000256" key="9">
    <source>
        <dbReference type="ARBA" id="ARBA00022999"/>
    </source>
</evidence>
<dbReference type="InterPro" id="IPR036860">
    <property type="entry name" value="SH2_dom_sf"/>
</dbReference>
<name>A0A8C2FUW9_CYPCA</name>
<evidence type="ECO:0000256" key="12">
    <source>
        <dbReference type="ARBA" id="ARBA00023224"/>
    </source>
</evidence>
<dbReference type="Pfam" id="PF23583">
    <property type="entry name" value="EF_HAND_2_PLCG"/>
    <property type="match status" value="1"/>
</dbReference>
<dbReference type="SMART" id="SM00239">
    <property type="entry name" value="C2"/>
    <property type="match status" value="1"/>
</dbReference>
<dbReference type="Pfam" id="PF00168">
    <property type="entry name" value="C2"/>
    <property type="match status" value="1"/>
</dbReference>
<dbReference type="PROSITE" id="PS50008">
    <property type="entry name" value="PIPLC_Y_DOMAIN"/>
    <property type="match status" value="1"/>
</dbReference>
<comment type="function">
    <text evidence="15">The production of the second messenger molecules diacylglycerol (DAG) and inositol 1,4,5-trisphosphate (IP3) is mediated by activated phosphatidylinositol-specific phospholipase C enzymes. It is a crucial enzyme in transmembrane signaling.</text>
</comment>
<evidence type="ECO:0000256" key="13">
    <source>
        <dbReference type="ARBA" id="ARBA00023288"/>
    </source>
</evidence>
<dbReference type="PROSITE" id="PS50002">
    <property type="entry name" value="SH3"/>
    <property type="match status" value="1"/>
</dbReference>
<dbReference type="FunFam" id="3.30.505.10:FF:000009">
    <property type="entry name" value="1-phosphatidylinositol 4,5-bisphosphate phosphodiesterase gamma"/>
    <property type="match status" value="1"/>
</dbReference>
<dbReference type="Gene3D" id="2.30.30.40">
    <property type="entry name" value="SH3 Domains"/>
    <property type="match status" value="1"/>
</dbReference>
<dbReference type="GO" id="GO:0046488">
    <property type="term" value="P:phosphatidylinositol metabolic process"/>
    <property type="evidence" value="ECO:0007669"/>
    <property type="project" value="TreeGrafter"/>
</dbReference>
<dbReference type="GO" id="GO:1902533">
    <property type="term" value="P:positive regulation of intracellular signal transduction"/>
    <property type="evidence" value="ECO:0007669"/>
    <property type="project" value="UniProtKB-ARBA"/>
</dbReference>
<comment type="subcellular location">
    <subcellularLocation>
        <location evidence="2">Membrane raft</location>
    </subcellularLocation>
</comment>
<dbReference type="Pfam" id="PF00018">
    <property type="entry name" value="SH3_1"/>
    <property type="match status" value="1"/>
</dbReference>
<evidence type="ECO:0000256" key="2">
    <source>
        <dbReference type="ARBA" id="ARBA00004285"/>
    </source>
</evidence>
<dbReference type="SUPFAM" id="SSF50044">
    <property type="entry name" value="SH3-domain"/>
    <property type="match status" value="1"/>
</dbReference>